<accession>A0A1H0IG99</accession>
<feature type="transmembrane region" description="Helical" evidence="1">
    <location>
        <begin position="6"/>
        <end position="23"/>
    </location>
</feature>
<dbReference type="EMBL" id="LT629710">
    <property type="protein sequence ID" value="SDO30499.1"/>
    <property type="molecule type" value="Genomic_DNA"/>
</dbReference>
<organism evidence="2 3">
    <name type="scientific">Nakamurella panacisegetis</name>
    <dbReference type="NCBI Taxonomy" id="1090615"/>
    <lineage>
        <taxon>Bacteria</taxon>
        <taxon>Bacillati</taxon>
        <taxon>Actinomycetota</taxon>
        <taxon>Actinomycetes</taxon>
        <taxon>Nakamurellales</taxon>
        <taxon>Nakamurellaceae</taxon>
        <taxon>Nakamurella</taxon>
    </lineage>
</organism>
<keyword evidence="1" id="KW-0812">Transmembrane</keyword>
<evidence type="ECO:0000313" key="2">
    <source>
        <dbReference type="EMBL" id="SDO30499.1"/>
    </source>
</evidence>
<dbReference type="AlphaFoldDB" id="A0A1H0IG99"/>
<keyword evidence="3" id="KW-1185">Reference proteome</keyword>
<dbReference type="Proteomes" id="UP000198741">
    <property type="component" value="Chromosome I"/>
</dbReference>
<gene>
    <name evidence="2" type="ORF">SAMN04515671_0496</name>
</gene>
<name>A0A1H0IG99_9ACTN</name>
<reference evidence="2 3" key="1">
    <citation type="submission" date="2016-10" db="EMBL/GenBank/DDBJ databases">
        <authorList>
            <person name="de Groot N.N."/>
        </authorList>
    </citation>
    <scope>NUCLEOTIDE SEQUENCE [LARGE SCALE GENOMIC DNA]</scope>
    <source>
        <strain evidence="3">P4-7,KCTC 19426,CECT 7604</strain>
    </source>
</reference>
<feature type="transmembrane region" description="Helical" evidence="1">
    <location>
        <begin position="71"/>
        <end position="93"/>
    </location>
</feature>
<sequence length="103" mass="11690">MALGWVFVFVGWLLALASGLLWLRRYPGQRIGRNCPGTHTQGWKSWTLLAVGYLGFGVFGGERLQERYGGIWEWLIPFFLTFGLGVAMALPVISRMRILPRPH</sequence>
<evidence type="ECO:0000313" key="3">
    <source>
        <dbReference type="Proteomes" id="UP000198741"/>
    </source>
</evidence>
<dbReference type="STRING" id="1090615.SAMN04515671_0496"/>
<keyword evidence="1" id="KW-0472">Membrane</keyword>
<keyword evidence="1" id="KW-1133">Transmembrane helix</keyword>
<feature type="transmembrane region" description="Helical" evidence="1">
    <location>
        <begin position="43"/>
        <end position="59"/>
    </location>
</feature>
<protein>
    <submittedName>
        <fullName evidence="2">Uncharacterized protein</fullName>
    </submittedName>
</protein>
<proteinExistence type="predicted"/>
<evidence type="ECO:0000256" key="1">
    <source>
        <dbReference type="SAM" id="Phobius"/>
    </source>
</evidence>